<evidence type="ECO:0000313" key="1">
    <source>
        <dbReference type="EMBL" id="GGF27012.1"/>
    </source>
</evidence>
<keyword evidence="2" id="KW-1185">Reference proteome</keyword>
<reference evidence="1 2" key="1">
    <citation type="journal article" date="2014" name="Int. J. Syst. Evol. Microbiol.">
        <title>Complete genome sequence of Corynebacterium casei LMG S-19264T (=DSM 44701T), isolated from a smear-ripened cheese.</title>
        <authorList>
            <consortium name="US DOE Joint Genome Institute (JGI-PGF)"/>
            <person name="Walter F."/>
            <person name="Albersmeier A."/>
            <person name="Kalinowski J."/>
            <person name="Ruckert C."/>
        </authorList>
    </citation>
    <scope>NUCLEOTIDE SEQUENCE [LARGE SCALE GENOMIC DNA]</scope>
    <source>
        <strain evidence="1 2">CGMCC 1.12976</strain>
    </source>
</reference>
<proteinExistence type="predicted"/>
<comment type="caution">
    <text evidence="1">The sequence shown here is derived from an EMBL/GenBank/DDBJ whole genome shotgun (WGS) entry which is preliminary data.</text>
</comment>
<dbReference type="Proteomes" id="UP000598775">
    <property type="component" value="Unassembled WGS sequence"/>
</dbReference>
<dbReference type="RefSeq" id="WP_188677717.1">
    <property type="nucleotide sequence ID" value="NZ_BMGP01000003.1"/>
</dbReference>
<accession>A0A917EZ07</accession>
<protein>
    <submittedName>
        <fullName evidence="1">Uncharacterized protein</fullName>
    </submittedName>
</protein>
<name>A0A917EZ07_9MICO</name>
<dbReference type="EMBL" id="BMGP01000003">
    <property type="protein sequence ID" value="GGF27012.1"/>
    <property type="molecule type" value="Genomic_DNA"/>
</dbReference>
<gene>
    <name evidence="1" type="ORF">GCM10011399_20450</name>
</gene>
<evidence type="ECO:0000313" key="2">
    <source>
        <dbReference type="Proteomes" id="UP000598775"/>
    </source>
</evidence>
<dbReference type="AlphaFoldDB" id="A0A917EZ07"/>
<organism evidence="1 2">
    <name type="scientific">Subtercola lobariae</name>
    <dbReference type="NCBI Taxonomy" id="1588641"/>
    <lineage>
        <taxon>Bacteria</taxon>
        <taxon>Bacillati</taxon>
        <taxon>Actinomycetota</taxon>
        <taxon>Actinomycetes</taxon>
        <taxon>Micrococcales</taxon>
        <taxon>Microbacteriaceae</taxon>
        <taxon>Subtercola</taxon>
    </lineage>
</organism>
<sequence length="63" mass="6833">MIECVVEGCPGDPVERLTVDSNGLLLIYAICRDHALQVRDGFQVRQPADSSRGLIGPRSTPLP</sequence>